<name>A0A392THU7_9FABA</name>
<feature type="non-terminal residue" evidence="1">
    <location>
        <position position="1"/>
    </location>
</feature>
<accession>A0A392THU7</accession>
<reference evidence="1 2" key="1">
    <citation type="journal article" date="2018" name="Front. Plant Sci.">
        <title>Red Clover (Trifolium pratense) and Zigzag Clover (T. medium) - A Picture of Genomic Similarities and Differences.</title>
        <authorList>
            <person name="Dluhosova J."/>
            <person name="Istvanek J."/>
            <person name="Nedelnik J."/>
            <person name="Repkova J."/>
        </authorList>
    </citation>
    <scope>NUCLEOTIDE SEQUENCE [LARGE SCALE GENOMIC DNA]</scope>
    <source>
        <strain evidence="2">cv. 10/8</strain>
        <tissue evidence="1">Leaf</tissue>
    </source>
</reference>
<organism evidence="1 2">
    <name type="scientific">Trifolium medium</name>
    <dbReference type="NCBI Taxonomy" id="97028"/>
    <lineage>
        <taxon>Eukaryota</taxon>
        <taxon>Viridiplantae</taxon>
        <taxon>Streptophyta</taxon>
        <taxon>Embryophyta</taxon>
        <taxon>Tracheophyta</taxon>
        <taxon>Spermatophyta</taxon>
        <taxon>Magnoliopsida</taxon>
        <taxon>eudicotyledons</taxon>
        <taxon>Gunneridae</taxon>
        <taxon>Pentapetalae</taxon>
        <taxon>rosids</taxon>
        <taxon>fabids</taxon>
        <taxon>Fabales</taxon>
        <taxon>Fabaceae</taxon>
        <taxon>Papilionoideae</taxon>
        <taxon>50 kb inversion clade</taxon>
        <taxon>NPAAA clade</taxon>
        <taxon>Hologalegina</taxon>
        <taxon>IRL clade</taxon>
        <taxon>Trifolieae</taxon>
        <taxon>Trifolium</taxon>
    </lineage>
</organism>
<proteinExistence type="predicted"/>
<evidence type="ECO:0000313" key="2">
    <source>
        <dbReference type="Proteomes" id="UP000265520"/>
    </source>
</evidence>
<dbReference type="AlphaFoldDB" id="A0A392THU7"/>
<sequence>DLPDLDFDPATAQLSNILYSKCL</sequence>
<evidence type="ECO:0000313" key="1">
    <source>
        <dbReference type="EMBL" id="MCI60711.1"/>
    </source>
</evidence>
<comment type="caution">
    <text evidence="1">The sequence shown here is derived from an EMBL/GenBank/DDBJ whole genome shotgun (WGS) entry which is preliminary data.</text>
</comment>
<protein>
    <submittedName>
        <fullName evidence="1">Uncharacterized protein</fullName>
    </submittedName>
</protein>
<dbReference type="EMBL" id="LXQA010586596">
    <property type="protein sequence ID" value="MCI60711.1"/>
    <property type="molecule type" value="Genomic_DNA"/>
</dbReference>
<dbReference type="Proteomes" id="UP000265520">
    <property type="component" value="Unassembled WGS sequence"/>
</dbReference>
<keyword evidence="2" id="KW-1185">Reference proteome</keyword>